<name>A0A1I5E2X0_9GAMM</name>
<dbReference type="Pfam" id="PF20557">
    <property type="entry name" value="DnaT_2"/>
    <property type="match status" value="1"/>
</dbReference>
<reference evidence="3" key="1">
    <citation type="submission" date="2016-10" db="EMBL/GenBank/DDBJ databases">
        <authorList>
            <person name="Varghese N."/>
            <person name="Submissions S."/>
        </authorList>
    </citation>
    <scope>NUCLEOTIDE SEQUENCE [LARGE SCALE GENOMIC DNA]</scope>
    <source>
        <strain evidence="3">DSM 16522</strain>
    </source>
</reference>
<keyword evidence="3" id="KW-1185">Reference proteome</keyword>
<sequence length="158" mass="17130">MIDADKNSPAFNSYASVADLKQFAVQRGYSLPDNSVLPSLLFQAMDYLSTKQWRGSKANKNQTLAFPRKGIYVDGESVPDDVIPKPIIQAQCRLAIDSLEFDLTPTVGGEVLSESVSGAVSVTYAEGTNSGKPNMSWFYSSLRDFLSGGGATFKVFRG</sequence>
<protein>
    <recommendedName>
        <fullName evidence="1">Putative DnaT-like domain-containing protein</fullName>
    </recommendedName>
</protein>
<accession>A0A1I5E2X0</accession>
<evidence type="ECO:0000313" key="3">
    <source>
        <dbReference type="Proteomes" id="UP000199011"/>
    </source>
</evidence>
<proteinExistence type="predicted"/>
<dbReference type="EMBL" id="FOVO01000052">
    <property type="protein sequence ID" value="SFO05802.1"/>
    <property type="molecule type" value="Genomic_DNA"/>
</dbReference>
<dbReference type="AlphaFoldDB" id="A0A1I5E2X0"/>
<dbReference type="OrthoDB" id="6507212at2"/>
<organism evidence="2 3">
    <name type="scientific">Xenorhabdus japonica</name>
    <dbReference type="NCBI Taxonomy" id="53341"/>
    <lineage>
        <taxon>Bacteria</taxon>
        <taxon>Pseudomonadati</taxon>
        <taxon>Pseudomonadota</taxon>
        <taxon>Gammaproteobacteria</taxon>
        <taxon>Enterobacterales</taxon>
        <taxon>Morganellaceae</taxon>
        <taxon>Xenorhabdus</taxon>
    </lineage>
</organism>
<dbReference type="STRING" id="53341.SAMN05421579_15210"/>
<gene>
    <name evidence="2" type="ORF">SAMN05421579_15210</name>
</gene>
<dbReference type="RefSeq" id="WP_092521145.1">
    <property type="nucleotide sequence ID" value="NZ_CAWRAH010000024.1"/>
</dbReference>
<evidence type="ECO:0000259" key="1">
    <source>
        <dbReference type="Pfam" id="PF20557"/>
    </source>
</evidence>
<dbReference type="Proteomes" id="UP000199011">
    <property type="component" value="Unassembled WGS sequence"/>
</dbReference>
<dbReference type="InterPro" id="IPR046787">
    <property type="entry name" value="DnaT_2"/>
</dbReference>
<evidence type="ECO:0000313" key="2">
    <source>
        <dbReference type="EMBL" id="SFO05802.1"/>
    </source>
</evidence>
<feature type="domain" description="Putative DnaT-like" evidence="1">
    <location>
        <begin position="6"/>
        <end position="158"/>
    </location>
</feature>